<dbReference type="Proteomes" id="UP000283895">
    <property type="component" value="Unassembled WGS sequence"/>
</dbReference>
<accession>A0A423X664</accession>
<dbReference type="AlphaFoldDB" id="A0A423X664"/>
<evidence type="ECO:0000313" key="2">
    <source>
        <dbReference type="EMBL" id="ROW11303.1"/>
    </source>
</evidence>
<dbReference type="GO" id="GO:0016787">
    <property type="term" value="F:hydrolase activity"/>
    <property type="evidence" value="ECO:0007669"/>
    <property type="project" value="InterPro"/>
</dbReference>
<evidence type="ECO:0000313" key="3">
    <source>
        <dbReference type="Proteomes" id="UP000283895"/>
    </source>
</evidence>
<protein>
    <recommendedName>
        <fullName evidence="1">Dienelactone hydrolase domain-containing protein</fullName>
    </recommendedName>
</protein>
<comment type="caution">
    <text evidence="2">The sequence shown here is derived from an EMBL/GenBank/DDBJ whole genome shotgun (WGS) entry which is preliminary data.</text>
</comment>
<feature type="domain" description="Dienelactone hydrolase" evidence="1">
    <location>
        <begin position="43"/>
        <end position="255"/>
    </location>
</feature>
<name>A0A423X664_9PEZI</name>
<dbReference type="STRING" id="356882.A0A423X664"/>
<dbReference type="InterPro" id="IPR002925">
    <property type="entry name" value="Dienelactn_hydro"/>
</dbReference>
<dbReference type="EMBL" id="LKEA01000002">
    <property type="protein sequence ID" value="ROW11303.1"/>
    <property type="molecule type" value="Genomic_DNA"/>
</dbReference>
<dbReference type="PANTHER" id="PTHR17630">
    <property type="entry name" value="DIENELACTONE HYDROLASE"/>
    <property type="match status" value="1"/>
</dbReference>
<reference evidence="2 3" key="1">
    <citation type="submission" date="2015-09" db="EMBL/GenBank/DDBJ databases">
        <title>Host preference determinants of Valsa canker pathogens revealed by comparative genomics.</title>
        <authorList>
            <person name="Yin Z."/>
            <person name="Huang L."/>
        </authorList>
    </citation>
    <scope>NUCLEOTIDE SEQUENCE [LARGE SCALE GENOMIC DNA]</scope>
    <source>
        <strain evidence="2 3">03-1</strain>
    </source>
</reference>
<keyword evidence="3" id="KW-1185">Reference proteome</keyword>
<dbReference type="PANTHER" id="PTHR17630:SF44">
    <property type="entry name" value="PROTEIN AIM2"/>
    <property type="match status" value="1"/>
</dbReference>
<dbReference type="Gene3D" id="3.40.50.1820">
    <property type="entry name" value="alpha/beta hydrolase"/>
    <property type="match status" value="1"/>
</dbReference>
<proteinExistence type="predicted"/>
<dbReference type="InterPro" id="IPR029058">
    <property type="entry name" value="AB_hydrolase_fold"/>
</dbReference>
<organism evidence="2 3">
    <name type="scientific">Cytospora schulzeri</name>
    <dbReference type="NCBI Taxonomy" id="448051"/>
    <lineage>
        <taxon>Eukaryota</taxon>
        <taxon>Fungi</taxon>
        <taxon>Dikarya</taxon>
        <taxon>Ascomycota</taxon>
        <taxon>Pezizomycotina</taxon>
        <taxon>Sordariomycetes</taxon>
        <taxon>Sordariomycetidae</taxon>
        <taxon>Diaporthales</taxon>
        <taxon>Cytosporaceae</taxon>
        <taxon>Cytospora</taxon>
    </lineage>
</organism>
<gene>
    <name evidence="2" type="ORF">VMCG_01020</name>
</gene>
<sequence length="258" mass="28319">MTSLPPARCCTIGSLHEGEPKGELKNIGNISTVAKALAAIVSTYFAYPPDKSTENAILILSDVIGHKFVNAQLIADEFAANGYFVVLPDLFEGDTVPLNRPEGFQIQDWLKNHLPQHVEPIIDAVLAELRGPLGVKRVGGVGYCFGGRYVARYLRPGTGKIDVGYTAHPTMMSPEELAGIQGPFSIAAATEDFVFTTEKRRESEDILAKLGQPYQMNLFSHVNHGFSVRCDMSVKEQKIAKEAAFAQAVQWFDSYLKE</sequence>
<dbReference type="Pfam" id="PF01738">
    <property type="entry name" value="DLH"/>
    <property type="match status" value="1"/>
</dbReference>
<evidence type="ECO:0000259" key="1">
    <source>
        <dbReference type="Pfam" id="PF01738"/>
    </source>
</evidence>
<dbReference type="OrthoDB" id="17560at2759"/>
<dbReference type="SUPFAM" id="SSF53474">
    <property type="entry name" value="alpha/beta-Hydrolases"/>
    <property type="match status" value="1"/>
</dbReference>